<gene>
    <name evidence="2" type="ORF">ETD85_60195</name>
</gene>
<dbReference type="InterPro" id="IPR056422">
    <property type="entry name" value="BP74_N"/>
</dbReference>
<proteinExistence type="predicted"/>
<evidence type="ECO:0000313" key="2">
    <source>
        <dbReference type="EMBL" id="TMR10677.1"/>
    </source>
</evidence>
<evidence type="ECO:0000259" key="1">
    <source>
        <dbReference type="Pfam" id="PF23621"/>
    </source>
</evidence>
<dbReference type="AlphaFoldDB" id="A0A5S4F3Y5"/>
<dbReference type="EMBL" id="VCKX01000510">
    <property type="protein sequence ID" value="TMR10677.1"/>
    <property type="molecule type" value="Genomic_DNA"/>
</dbReference>
<dbReference type="OrthoDB" id="1495671at2"/>
<dbReference type="InterPro" id="IPR053344">
    <property type="entry name" value="cAMP-inducible_BP74-like"/>
</dbReference>
<sequence length="98" mass="11314">MQLTDEAKIAHARRILSGDETWRVHVHGRIVKRPVAYNARWSYHLQPDTIDFFEMAIEVCDSSIQYLEDHLDEAGGAFLPGGHWCPWSSRLVRELPGR</sequence>
<feature type="domain" description="BP74 N-terminal" evidence="1">
    <location>
        <begin position="2"/>
        <end position="96"/>
    </location>
</feature>
<dbReference type="Pfam" id="PF23621">
    <property type="entry name" value="BP74_N"/>
    <property type="match status" value="1"/>
</dbReference>
<evidence type="ECO:0000313" key="3">
    <source>
        <dbReference type="Proteomes" id="UP000306628"/>
    </source>
</evidence>
<keyword evidence="3" id="KW-1185">Reference proteome</keyword>
<dbReference type="PANTHER" id="PTHR35883">
    <property type="entry name" value="CYCLIC AMP-INDUCIBLE PROTEIN BP74-RELATED"/>
    <property type="match status" value="1"/>
</dbReference>
<name>A0A5S4F3Y5_9ACTN</name>
<reference evidence="2 3" key="1">
    <citation type="submission" date="2019-05" db="EMBL/GenBank/DDBJ databases">
        <title>Draft genome sequence of Nonomuraea zeae DSM 100528.</title>
        <authorList>
            <person name="Saricaoglu S."/>
            <person name="Isik K."/>
        </authorList>
    </citation>
    <scope>NUCLEOTIDE SEQUENCE [LARGE SCALE GENOMIC DNA]</scope>
    <source>
        <strain evidence="2 3">DSM 100528</strain>
    </source>
</reference>
<protein>
    <submittedName>
        <fullName evidence="2">Calmodulin</fullName>
    </submittedName>
</protein>
<dbReference type="Proteomes" id="UP000306628">
    <property type="component" value="Unassembled WGS sequence"/>
</dbReference>
<dbReference type="PANTHER" id="PTHR35883:SF1">
    <property type="entry name" value="CALMODULIN-BINDING PROTEIN CAM-BP15-RELATED"/>
    <property type="match status" value="1"/>
</dbReference>
<organism evidence="2 3">
    <name type="scientific">Nonomuraea zeae</name>
    <dbReference type="NCBI Taxonomy" id="1642303"/>
    <lineage>
        <taxon>Bacteria</taxon>
        <taxon>Bacillati</taxon>
        <taxon>Actinomycetota</taxon>
        <taxon>Actinomycetes</taxon>
        <taxon>Streptosporangiales</taxon>
        <taxon>Streptosporangiaceae</taxon>
        <taxon>Nonomuraea</taxon>
    </lineage>
</organism>
<comment type="caution">
    <text evidence="2">The sequence shown here is derived from an EMBL/GenBank/DDBJ whole genome shotgun (WGS) entry which is preliminary data.</text>
</comment>
<accession>A0A5S4F3Y5</accession>